<dbReference type="InterPro" id="IPR050556">
    <property type="entry name" value="Type_II_TA_system_RNase"/>
</dbReference>
<dbReference type="GO" id="GO:0004518">
    <property type="term" value="F:nuclease activity"/>
    <property type="evidence" value="ECO:0007669"/>
    <property type="project" value="UniProtKB-KW"/>
</dbReference>
<evidence type="ECO:0000256" key="4">
    <source>
        <dbReference type="ARBA" id="ARBA00022723"/>
    </source>
</evidence>
<dbReference type="RefSeq" id="WP_012161321.1">
    <property type="nucleotide sequence ID" value="NC_009925.1"/>
</dbReference>
<sequence>MIILDTNVVSELMKSAPSSQVLNWMRDQDQRDLAVTVITLAEIYCGLGRLPEGRRRANLHRRFETFIDTGFQDRLLSFEPQAAVAYGKLCNTRLQQGLHADAFDMMIVAISQVYCCAMTKGRS</sequence>
<reference evidence="9 10" key="1">
    <citation type="journal article" date="2008" name="Proc. Natl. Acad. Sci. U.S.A.">
        <title>Niche adaptation and genome expansion in the chlorophyll d-producing cyanobacterium Acaryochloris marina.</title>
        <authorList>
            <person name="Swingley W.D."/>
            <person name="Chen M."/>
            <person name="Cheung P.C."/>
            <person name="Conrad A.L."/>
            <person name="Dejesa L.C."/>
            <person name="Hao J."/>
            <person name="Honchak B.M."/>
            <person name="Karbach L.E."/>
            <person name="Kurdoglu A."/>
            <person name="Lahiri S."/>
            <person name="Mastrian S.D."/>
            <person name="Miyashita H."/>
            <person name="Page L."/>
            <person name="Ramakrishna P."/>
            <person name="Satoh S."/>
            <person name="Sattley W.M."/>
            <person name="Shimada Y."/>
            <person name="Taylor H.L."/>
            <person name="Tomo T."/>
            <person name="Tsuchiya T."/>
            <person name="Wang Z.T."/>
            <person name="Raymond J."/>
            <person name="Mimuro M."/>
            <person name="Blankenship R.E."/>
            <person name="Touchman J.W."/>
        </authorList>
    </citation>
    <scope>NUCLEOTIDE SEQUENCE [LARGE SCALE GENOMIC DNA]</scope>
    <source>
        <strain evidence="10">MBIC 11017</strain>
    </source>
</reference>
<evidence type="ECO:0000313" key="10">
    <source>
        <dbReference type="Proteomes" id="UP000000268"/>
    </source>
</evidence>
<dbReference type="InterPro" id="IPR029060">
    <property type="entry name" value="PIN-like_dom_sf"/>
</dbReference>
<dbReference type="PANTHER" id="PTHR33653:SF1">
    <property type="entry name" value="RIBONUCLEASE VAPC2"/>
    <property type="match status" value="1"/>
</dbReference>
<dbReference type="GO" id="GO:0016787">
    <property type="term" value="F:hydrolase activity"/>
    <property type="evidence" value="ECO:0007669"/>
    <property type="project" value="UniProtKB-KW"/>
</dbReference>
<dbReference type="STRING" id="329726.AM1_0686"/>
<dbReference type="OrthoDB" id="9815354at2"/>
<dbReference type="Pfam" id="PF01850">
    <property type="entry name" value="PIN"/>
    <property type="match status" value="1"/>
</dbReference>
<evidence type="ECO:0000256" key="2">
    <source>
        <dbReference type="ARBA" id="ARBA00022649"/>
    </source>
</evidence>
<keyword evidence="3" id="KW-0540">Nuclease</keyword>
<dbReference type="SUPFAM" id="SSF88723">
    <property type="entry name" value="PIN domain-like"/>
    <property type="match status" value="1"/>
</dbReference>
<gene>
    <name evidence="9" type="ordered locus">AM1_0686</name>
</gene>
<evidence type="ECO:0000313" key="9">
    <source>
        <dbReference type="EMBL" id="ABW25733.1"/>
    </source>
</evidence>
<proteinExistence type="inferred from homology"/>
<protein>
    <submittedName>
        <fullName evidence="9">Plasmid stability protein, putative</fullName>
    </submittedName>
</protein>
<dbReference type="Gene3D" id="3.40.50.1010">
    <property type="entry name" value="5'-nuclease"/>
    <property type="match status" value="1"/>
</dbReference>
<evidence type="ECO:0000256" key="1">
    <source>
        <dbReference type="ARBA" id="ARBA00001946"/>
    </source>
</evidence>
<accession>B0CE99</accession>
<comment type="cofactor">
    <cofactor evidence="1">
        <name>Mg(2+)</name>
        <dbReference type="ChEBI" id="CHEBI:18420"/>
    </cofactor>
</comment>
<dbReference type="GO" id="GO:0046872">
    <property type="term" value="F:metal ion binding"/>
    <property type="evidence" value="ECO:0007669"/>
    <property type="project" value="UniProtKB-KW"/>
</dbReference>
<keyword evidence="10" id="KW-1185">Reference proteome</keyword>
<dbReference type="InterPro" id="IPR002716">
    <property type="entry name" value="PIN_dom"/>
</dbReference>
<keyword evidence="5" id="KW-0378">Hydrolase</keyword>
<dbReference type="EMBL" id="CP000828">
    <property type="protein sequence ID" value="ABW25733.1"/>
    <property type="molecule type" value="Genomic_DNA"/>
</dbReference>
<comment type="similarity">
    <text evidence="7">Belongs to the PINc/VapC protein family.</text>
</comment>
<dbReference type="eggNOG" id="COG1487">
    <property type="taxonomic scope" value="Bacteria"/>
</dbReference>
<evidence type="ECO:0000256" key="6">
    <source>
        <dbReference type="ARBA" id="ARBA00022842"/>
    </source>
</evidence>
<evidence type="ECO:0000256" key="7">
    <source>
        <dbReference type="ARBA" id="ARBA00038093"/>
    </source>
</evidence>
<dbReference type="Proteomes" id="UP000000268">
    <property type="component" value="Chromosome"/>
</dbReference>
<keyword evidence="2" id="KW-1277">Toxin-antitoxin system</keyword>
<dbReference type="AlphaFoldDB" id="B0CE99"/>
<evidence type="ECO:0000256" key="3">
    <source>
        <dbReference type="ARBA" id="ARBA00022722"/>
    </source>
</evidence>
<dbReference type="KEGG" id="amr:AM1_0686"/>
<dbReference type="PANTHER" id="PTHR33653">
    <property type="entry name" value="RIBONUCLEASE VAPC2"/>
    <property type="match status" value="1"/>
</dbReference>
<organism evidence="9 10">
    <name type="scientific">Acaryochloris marina (strain MBIC 11017)</name>
    <dbReference type="NCBI Taxonomy" id="329726"/>
    <lineage>
        <taxon>Bacteria</taxon>
        <taxon>Bacillati</taxon>
        <taxon>Cyanobacteriota</taxon>
        <taxon>Cyanophyceae</taxon>
        <taxon>Acaryochloridales</taxon>
        <taxon>Acaryochloridaceae</taxon>
        <taxon>Acaryochloris</taxon>
    </lineage>
</organism>
<keyword evidence="4" id="KW-0479">Metal-binding</keyword>
<evidence type="ECO:0000259" key="8">
    <source>
        <dbReference type="Pfam" id="PF01850"/>
    </source>
</evidence>
<name>B0CE99_ACAM1</name>
<evidence type="ECO:0000256" key="5">
    <source>
        <dbReference type="ARBA" id="ARBA00022801"/>
    </source>
</evidence>
<dbReference type="HOGENOM" id="CLU_118482_8_2_3"/>
<feature type="domain" description="PIN" evidence="8">
    <location>
        <begin position="2"/>
        <end position="116"/>
    </location>
</feature>
<keyword evidence="6" id="KW-0460">Magnesium</keyword>